<name>A0ABD1ERV6_HYPHA</name>
<dbReference type="EMBL" id="JBDJPC010000005">
    <property type="protein sequence ID" value="KAL1501511.1"/>
    <property type="molecule type" value="Genomic_DNA"/>
</dbReference>
<comment type="caution">
    <text evidence="2">The sequence shown here is derived from an EMBL/GenBank/DDBJ whole genome shotgun (WGS) entry which is preliminary data.</text>
</comment>
<dbReference type="AlphaFoldDB" id="A0ABD1ERV6"/>
<keyword evidence="3" id="KW-1185">Reference proteome</keyword>
<evidence type="ECO:0000313" key="3">
    <source>
        <dbReference type="Proteomes" id="UP001566132"/>
    </source>
</evidence>
<gene>
    <name evidence="2" type="ORF">ABEB36_006818</name>
</gene>
<organism evidence="2 3">
    <name type="scientific">Hypothenemus hampei</name>
    <name type="common">Coffee berry borer</name>
    <dbReference type="NCBI Taxonomy" id="57062"/>
    <lineage>
        <taxon>Eukaryota</taxon>
        <taxon>Metazoa</taxon>
        <taxon>Ecdysozoa</taxon>
        <taxon>Arthropoda</taxon>
        <taxon>Hexapoda</taxon>
        <taxon>Insecta</taxon>
        <taxon>Pterygota</taxon>
        <taxon>Neoptera</taxon>
        <taxon>Endopterygota</taxon>
        <taxon>Coleoptera</taxon>
        <taxon>Polyphaga</taxon>
        <taxon>Cucujiformia</taxon>
        <taxon>Curculionidae</taxon>
        <taxon>Scolytinae</taxon>
        <taxon>Hypothenemus</taxon>
    </lineage>
</organism>
<evidence type="ECO:0000256" key="1">
    <source>
        <dbReference type="SAM" id="MobiDB-lite"/>
    </source>
</evidence>
<sequence length="101" mass="11102">MGNLISYSRKPSRCSSTTDRCDTPEIPTTLTEPKTAQLVPNRATGRLNPIENYLDYCTFVISLSNTPRCSDGCARLRPQEPIPCQADGLEGVADKRDMALP</sequence>
<reference evidence="2 3" key="1">
    <citation type="submission" date="2024-05" db="EMBL/GenBank/DDBJ databases">
        <title>Genetic variation in Jamaican populations of the coffee berry borer (Hypothenemus hampei).</title>
        <authorList>
            <person name="Errbii M."/>
            <person name="Myrie A."/>
        </authorList>
    </citation>
    <scope>NUCLEOTIDE SEQUENCE [LARGE SCALE GENOMIC DNA]</scope>
    <source>
        <strain evidence="2">JA-Hopewell-2020-01-JO</strain>
        <tissue evidence="2">Whole body</tissue>
    </source>
</reference>
<accession>A0ABD1ERV6</accession>
<feature type="region of interest" description="Disordered" evidence="1">
    <location>
        <begin position="1"/>
        <end position="28"/>
    </location>
</feature>
<dbReference type="Proteomes" id="UP001566132">
    <property type="component" value="Unassembled WGS sequence"/>
</dbReference>
<evidence type="ECO:0000313" key="2">
    <source>
        <dbReference type="EMBL" id="KAL1501511.1"/>
    </source>
</evidence>
<protein>
    <submittedName>
        <fullName evidence="2">Uncharacterized protein</fullName>
    </submittedName>
</protein>
<proteinExistence type="predicted"/>